<dbReference type="Pfam" id="PF00004">
    <property type="entry name" value="AAA"/>
    <property type="match status" value="1"/>
</dbReference>
<dbReference type="AlphaFoldDB" id="G3JNH0"/>
<protein>
    <submittedName>
        <fullName evidence="15">Mitochondrial chaperone bcs1, putative</fullName>
    </submittedName>
</protein>
<organism evidence="15 16">
    <name type="scientific">Cordyceps militaris (strain CM01)</name>
    <name type="common">Caterpillar fungus</name>
    <dbReference type="NCBI Taxonomy" id="983644"/>
    <lineage>
        <taxon>Eukaryota</taxon>
        <taxon>Fungi</taxon>
        <taxon>Dikarya</taxon>
        <taxon>Ascomycota</taxon>
        <taxon>Pezizomycotina</taxon>
        <taxon>Sordariomycetes</taxon>
        <taxon>Hypocreomycetidae</taxon>
        <taxon>Hypocreales</taxon>
        <taxon>Cordycipitaceae</taxon>
        <taxon>Cordyceps</taxon>
    </lineage>
</organism>
<keyword evidence="6" id="KW-0378">Hydrolase</keyword>
<feature type="domain" description="BCS1 N-terminal" evidence="14">
    <location>
        <begin position="51"/>
        <end position="188"/>
    </location>
</feature>
<name>G3JNH0_CORMM</name>
<comment type="similarity">
    <text evidence="2">Belongs to the AAA ATPase family. BCS1 subfamily.</text>
</comment>
<accession>G3JNH0</accession>
<dbReference type="VEuPathDB" id="FungiDB:CCM_08243"/>
<feature type="region of interest" description="Disordered" evidence="12">
    <location>
        <begin position="654"/>
        <end position="735"/>
    </location>
</feature>
<dbReference type="GO" id="GO:0016887">
    <property type="term" value="F:ATP hydrolysis activity"/>
    <property type="evidence" value="ECO:0007669"/>
    <property type="project" value="InterPro"/>
</dbReference>
<dbReference type="eggNOG" id="KOG0743">
    <property type="taxonomic scope" value="Eukaryota"/>
</dbReference>
<dbReference type="SMART" id="SM00382">
    <property type="entry name" value="AAA"/>
    <property type="match status" value="1"/>
</dbReference>
<dbReference type="Pfam" id="PF08740">
    <property type="entry name" value="BCS1_N"/>
    <property type="match status" value="1"/>
</dbReference>
<keyword evidence="7" id="KW-0067">ATP-binding</keyword>
<dbReference type="InterPro" id="IPR057495">
    <property type="entry name" value="AAA_lid_BCS1"/>
</dbReference>
<dbReference type="InterPro" id="IPR027417">
    <property type="entry name" value="P-loop_NTPase"/>
</dbReference>
<feature type="region of interest" description="Disordered" evidence="12">
    <location>
        <begin position="750"/>
        <end position="772"/>
    </location>
</feature>
<dbReference type="InterPro" id="IPR003959">
    <property type="entry name" value="ATPase_AAA_core"/>
</dbReference>
<dbReference type="GeneID" id="18170251"/>
<comment type="catalytic activity">
    <reaction evidence="11">
        <text>ATP + H2O = ADP + phosphate + H(+)</text>
        <dbReference type="Rhea" id="RHEA:13065"/>
        <dbReference type="ChEBI" id="CHEBI:15377"/>
        <dbReference type="ChEBI" id="CHEBI:15378"/>
        <dbReference type="ChEBI" id="CHEBI:30616"/>
        <dbReference type="ChEBI" id="CHEBI:43474"/>
        <dbReference type="ChEBI" id="CHEBI:456216"/>
    </reaction>
    <physiologicalReaction direction="left-to-right" evidence="11">
        <dbReference type="Rhea" id="RHEA:13066"/>
    </physiologicalReaction>
</comment>
<evidence type="ECO:0000259" key="14">
    <source>
        <dbReference type="SMART" id="SM01024"/>
    </source>
</evidence>
<dbReference type="HOGENOM" id="CLU_275081_0_0_1"/>
<comment type="subcellular location">
    <subcellularLocation>
        <location evidence="1">Mitochondrion inner membrane</location>
        <topology evidence="1">Single-pass membrane protein</topology>
    </subcellularLocation>
</comment>
<sequence>MNATRKAGNLYTRAPSTPKPFGITDLPIPEAFDSAMPQLLALGINSYGPLMLVFGFIAILKSYAYQAQACTDEMYDMLMAWVSSHGLNEAARSRIARVSVAWANQKSDSGLVKKPISLSPGKGSFPFRFENHILYYQAETVVTGFFSKEIVSITCIGRIMKAKITIFENRGDFWKKRVTKEIRPLSTVMLPEQQKEVLLNDVREFVDPTTREWYRQKGLPYRRGYLFYGPPGTGKSSLSSTIAGEFGMDIYIVNIPGVDDQTLAQLFNELPDRCVVLLEDIDPVAIDRSRSGEEQKQRKHPVSLSGLLNTLDGVASREGRILIMTTNYIKHLDEALTRPGRIDLKVDFNLADAIMAAKLFKFMYKPVAGAKPFQANVLARCATEFAALVPEFAFSCAQITSYLAQYRNSPAAALENAREWVTRILREREDKYSKVPSGAVARSEPVPFPVVPAENAEEGLRGRSERKSEPGHRRTKNISPLPLLRAQPLEARLFPATGTMKKSIERCKSGHYWSDSIIPSGGDLLHTAPSTGMTRPTGLGQRHGKSQMKLLLYLAAITRLITAFYLRGAAPRSAGGLLFRNTTGGNPITPLTTSSDQNPSLVNLDSSSTPVTVHTNPSDLSIVQGSLSSSSIRAVESTHSDPLTIVGGSLGLTSNPAVEPTNSGHVTTSQGRSSLGSSITESAAPTEVTTALHRPSSTQSESEDSAGPASTITHKPEPSRPPTSTSVPNTPSTNFLADFLKPSSLYSANPTTVSQSITETPGSTGTPTLDSTLSRTAHNTATQNVMSPSHRASEIVDTSLPPLTATTASIPALTSKPQTAIHIVAIDANTTVQSSLLTVPAPAPAPSGDRVHENAAENTTAGGGTSQTIPGSFTSRITASAITLSRGGATPSTILTEVPTQASPSGQIQASVTGLPRVILPGRIFQMLPAALAQGTVQRSAIEVTKLVPYDRLATTGYITTIAKLYYPKALVDQLQRDILNPNSDIYTKGGDRSHNATICSSPPSPPTMETHAMPTSIYCGRQFCSFVVAAGSAHASTVQHSGQGLLLSAKIGPVESTRLSRKLPPSSLVESCHPPESEKRRMYTQAKSIRKLGGVVLGARLMWTLYLGLEESEIWRVTDQRATPAVHGLLAKQDVFRYRRGQTSVTFGSARTKVATVKPVG</sequence>
<evidence type="ECO:0000256" key="10">
    <source>
        <dbReference type="ARBA" id="ARBA00023136"/>
    </source>
</evidence>
<evidence type="ECO:0000256" key="5">
    <source>
        <dbReference type="ARBA" id="ARBA00022792"/>
    </source>
</evidence>
<keyword evidence="16" id="KW-1185">Reference proteome</keyword>
<feature type="compositionally biased region" description="Polar residues" evidence="12">
    <location>
        <begin position="856"/>
        <end position="870"/>
    </location>
</feature>
<dbReference type="Gene3D" id="3.40.50.300">
    <property type="entry name" value="P-loop containing nucleotide triphosphate hydrolases"/>
    <property type="match status" value="1"/>
</dbReference>
<keyword evidence="10" id="KW-0472">Membrane</keyword>
<dbReference type="PANTHER" id="PTHR23070">
    <property type="entry name" value="BCS1 AAA-TYPE ATPASE"/>
    <property type="match status" value="1"/>
</dbReference>
<dbReference type="GO" id="GO:0005524">
    <property type="term" value="F:ATP binding"/>
    <property type="evidence" value="ECO:0007669"/>
    <property type="project" value="UniProtKB-KW"/>
</dbReference>
<evidence type="ECO:0000256" key="8">
    <source>
        <dbReference type="ARBA" id="ARBA00022989"/>
    </source>
</evidence>
<dbReference type="InterPro" id="IPR050747">
    <property type="entry name" value="Mitochondrial_chaperone_BCS1"/>
</dbReference>
<keyword evidence="5" id="KW-0999">Mitochondrion inner membrane</keyword>
<dbReference type="GO" id="GO:0005743">
    <property type="term" value="C:mitochondrial inner membrane"/>
    <property type="evidence" value="ECO:0007669"/>
    <property type="project" value="UniProtKB-SubCell"/>
</dbReference>
<evidence type="ECO:0000256" key="3">
    <source>
        <dbReference type="ARBA" id="ARBA00022692"/>
    </source>
</evidence>
<evidence type="ECO:0000256" key="2">
    <source>
        <dbReference type="ARBA" id="ARBA00007448"/>
    </source>
</evidence>
<evidence type="ECO:0000256" key="9">
    <source>
        <dbReference type="ARBA" id="ARBA00023128"/>
    </source>
</evidence>
<dbReference type="OrthoDB" id="10251412at2759"/>
<keyword evidence="4" id="KW-0547">Nucleotide-binding</keyword>
<evidence type="ECO:0000256" key="12">
    <source>
        <dbReference type="SAM" id="MobiDB-lite"/>
    </source>
</evidence>
<dbReference type="SMART" id="SM01024">
    <property type="entry name" value="BCS1_N"/>
    <property type="match status" value="1"/>
</dbReference>
<dbReference type="Pfam" id="PF25426">
    <property type="entry name" value="AAA_lid_BCS1"/>
    <property type="match status" value="1"/>
</dbReference>
<evidence type="ECO:0000256" key="1">
    <source>
        <dbReference type="ARBA" id="ARBA00004434"/>
    </source>
</evidence>
<evidence type="ECO:0000313" key="15">
    <source>
        <dbReference type="EMBL" id="EGX89989.1"/>
    </source>
</evidence>
<feature type="compositionally biased region" description="Polar residues" evidence="12">
    <location>
        <begin position="654"/>
        <end position="700"/>
    </location>
</feature>
<proteinExistence type="inferred from homology"/>
<evidence type="ECO:0000256" key="7">
    <source>
        <dbReference type="ARBA" id="ARBA00022840"/>
    </source>
</evidence>
<evidence type="ECO:0000256" key="11">
    <source>
        <dbReference type="ARBA" id="ARBA00048778"/>
    </source>
</evidence>
<dbReference type="InterPro" id="IPR014851">
    <property type="entry name" value="BCS1_N"/>
</dbReference>
<dbReference type="InterPro" id="IPR003960">
    <property type="entry name" value="ATPase_AAA_CS"/>
</dbReference>
<evidence type="ECO:0000256" key="4">
    <source>
        <dbReference type="ARBA" id="ARBA00022741"/>
    </source>
</evidence>
<dbReference type="Proteomes" id="UP000001610">
    <property type="component" value="Unassembled WGS sequence"/>
</dbReference>
<keyword evidence="9" id="KW-0496">Mitochondrion</keyword>
<keyword evidence="3" id="KW-0812">Transmembrane</keyword>
<gene>
    <name evidence="15" type="ORF">CCM_08243</name>
</gene>
<evidence type="ECO:0000256" key="6">
    <source>
        <dbReference type="ARBA" id="ARBA00022801"/>
    </source>
</evidence>
<feature type="region of interest" description="Disordered" evidence="12">
    <location>
        <begin position="588"/>
        <end position="617"/>
    </location>
</feature>
<dbReference type="KEGG" id="cmt:CCM_08243"/>
<dbReference type="SUPFAM" id="SSF52540">
    <property type="entry name" value="P-loop containing nucleoside triphosphate hydrolases"/>
    <property type="match status" value="1"/>
</dbReference>
<dbReference type="PROSITE" id="PS00674">
    <property type="entry name" value="AAA"/>
    <property type="match status" value="1"/>
</dbReference>
<evidence type="ECO:0000313" key="16">
    <source>
        <dbReference type="Proteomes" id="UP000001610"/>
    </source>
</evidence>
<dbReference type="InterPro" id="IPR003593">
    <property type="entry name" value="AAA+_ATPase"/>
</dbReference>
<dbReference type="InParanoid" id="G3JNH0"/>
<feature type="domain" description="AAA+ ATPase" evidence="13">
    <location>
        <begin position="221"/>
        <end position="352"/>
    </location>
</feature>
<feature type="compositionally biased region" description="Basic and acidic residues" evidence="12">
    <location>
        <begin position="458"/>
        <end position="472"/>
    </location>
</feature>
<feature type="region of interest" description="Disordered" evidence="12">
    <location>
        <begin position="842"/>
        <end position="870"/>
    </location>
</feature>
<reference evidence="15 16" key="1">
    <citation type="journal article" date="2011" name="Genome Biol.">
        <title>Genome sequence of the insect pathogenic fungus Cordyceps militaris, a valued traditional Chinese medicine.</title>
        <authorList>
            <person name="Zheng P."/>
            <person name="Xia Y."/>
            <person name="Xiao G."/>
            <person name="Xiong C."/>
            <person name="Hu X."/>
            <person name="Zhang S."/>
            <person name="Zheng H."/>
            <person name="Huang Y."/>
            <person name="Zhou Y."/>
            <person name="Wang S."/>
            <person name="Zhao G.P."/>
            <person name="Liu X."/>
            <person name="St Leger R.J."/>
            <person name="Wang C."/>
        </authorList>
    </citation>
    <scope>NUCLEOTIDE SEQUENCE [LARGE SCALE GENOMIC DNA]</scope>
    <source>
        <strain evidence="15 16">CM01</strain>
    </source>
</reference>
<dbReference type="EMBL" id="JH126404">
    <property type="protein sequence ID" value="EGX89989.1"/>
    <property type="molecule type" value="Genomic_DNA"/>
</dbReference>
<keyword evidence="8" id="KW-1133">Transmembrane helix</keyword>
<dbReference type="RefSeq" id="XP_006673444.1">
    <property type="nucleotide sequence ID" value="XM_006673381.1"/>
</dbReference>
<feature type="compositionally biased region" description="Low complexity" evidence="12">
    <location>
        <begin position="722"/>
        <end position="733"/>
    </location>
</feature>
<dbReference type="STRING" id="983644.G3JNH0"/>
<feature type="region of interest" description="Disordered" evidence="12">
    <location>
        <begin position="452"/>
        <end position="477"/>
    </location>
</feature>
<evidence type="ECO:0000259" key="13">
    <source>
        <dbReference type="SMART" id="SM00382"/>
    </source>
</evidence>